<feature type="domain" description="Cytosolic endo-beta-N-acetylglucosaminidase TIM barrel" evidence="1">
    <location>
        <begin position="85"/>
        <end position="291"/>
    </location>
</feature>
<dbReference type="AlphaFoldDB" id="A0A2P4WXG5"/>
<dbReference type="InterPro" id="IPR032979">
    <property type="entry name" value="ENGase"/>
</dbReference>
<dbReference type="OrthoDB" id="284473at2759"/>
<evidence type="ECO:0000313" key="2">
    <source>
        <dbReference type="EMBL" id="POM57981.1"/>
    </source>
</evidence>
<organism evidence="2 3">
    <name type="scientific">Phytophthora palmivora</name>
    <dbReference type="NCBI Taxonomy" id="4796"/>
    <lineage>
        <taxon>Eukaryota</taxon>
        <taxon>Sar</taxon>
        <taxon>Stramenopiles</taxon>
        <taxon>Oomycota</taxon>
        <taxon>Peronosporomycetes</taxon>
        <taxon>Peronosporales</taxon>
        <taxon>Peronosporaceae</taxon>
        <taxon>Phytophthora</taxon>
    </lineage>
</organism>
<dbReference type="Gene3D" id="3.20.20.80">
    <property type="entry name" value="Glycosidases"/>
    <property type="match status" value="1"/>
</dbReference>
<name>A0A2P4WXG5_9STRA</name>
<dbReference type="Proteomes" id="UP000237271">
    <property type="component" value="Unassembled WGS sequence"/>
</dbReference>
<keyword evidence="3" id="KW-1185">Reference proteome</keyword>
<accession>A0A2P4WXG5</accession>
<feature type="non-terminal residue" evidence="2">
    <location>
        <position position="1"/>
    </location>
</feature>
<dbReference type="InterPro" id="IPR005201">
    <property type="entry name" value="TIM_ENGase"/>
</dbReference>
<evidence type="ECO:0000313" key="3">
    <source>
        <dbReference type="Proteomes" id="UP000237271"/>
    </source>
</evidence>
<dbReference type="Pfam" id="PF03644">
    <property type="entry name" value="Glyco_hydro_85"/>
    <property type="match status" value="1"/>
</dbReference>
<reference evidence="2 3" key="1">
    <citation type="journal article" date="2017" name="Genome Biol. Evol.">
        <title>Phytophthora megakarya and P. palmivora, closely related causal agents of cacao black pod rot, underwent increases in genome sizes and gene numbers by different mechanisms.</title>
        <authorList>
            <person name="Ali S.S."/>
            <person name="Shao J."/>
            <person name="Lary D.J."/>
            <person name="Kronmiller B."/>
            <person name="Shen D."/>
            <person name="Strem M.D."/>
            <person name="Amoako-Attah I."/>
            <person name="Akrofi A.Y."/>
            <person name="Begoude B.A."/>
            <person name="Ten Hoopen G.M."/>
            <person name="Coulibaly K."/>
            <person name="Kebe B.I."/>
            <person name="Melnick R.L."/>
            <person name="Guiltinan M.J."/>
            <person name="Tyler B.M."/>
            <person name="Meinhardt L.W."/>
            <person name="Bailey B.A."/>
        </authorList>
    </citation>
    <scope>NUCLEOTIDE SEQUENCE [LARGE SCALE GENOMIC DNA]</scope>
    <source>
        <strain evidence="3">sbr112.9</strain>
    </source>
</reference>
<protein>
    <submittedName>
        <fullName evidence="2">Cytosolic endo-beta-N-acetylglucosaminidase</fullName>
    </submittedName>
</protein>
<dbReference type="EMBL" id="NCKW01020417">
    <property type="protein sequence ID" value="POM57981.1"/>
    <property type="molecule type" value="Genomic_DNA"/>
</dbReference>
<dbReference type="Gene3D" id="2.60.120.260">
    <property type="entry name" value="Galactose-binding domain-like"/>
    <property type="match status" value="1"/>
</dbReference>
<dbReference type="PANTHER" id="PTHR13246:SF1">
    <property type="entry name" value="CYTOSOLIC ENDO-BETA-N-ACETYLGLUCOSAMINIDASE"/>
    <property type="match status" value="1"/>
</dbReference>
<gene>
    <name evidence="2" type="ORF">PHPALM_37434</name>
</gene>
<dbReference type="GO" id="GO:0033925">
    <property type="term" value="F:mannosyl-glycoprotein endo-beta-N-acetylglucosaminidase activity"/>
    <property type="evidence" value="ECO:0007669"/>
    <property type="project" value="UniProtKB-EC"/>
</dbReference>
<sequence length="618" mass="69074">VNGKLLGGLTQVRKLLVDGRKDELGPQCDWSCVRVDDKNQTGFMVLDAMNGFQCVQVDDNAVQLETRPLHSVEELRTFDVTTMVGRFASKMAAIAWHGGFDGWLINVENDVPAELVVNIDVFLRTLRKGMQLQNPMAQVVWYGSLSRSGKRSSFVRLDEANVDFFQNADAFYVDYGWRPDDAKFSAAFNLDRRYDVYMGIDVFGRHNMLGGGKTNCGEPLRLAWNSGVSAALFAPGWTHECYQHEEQKDFVVVENRFWNAIRESWKVKSPCYDAFGGQNCLYSSFNIGRGVGVWAGGKRVMASTWSNMTEMDVQPDQSLHVGNVVATATGSMKAVISHDTAFQGGASVQLQGQLVGREKSYFKLFDVDIEFSARRIMEISYTTATREESVCLLVLTVCPGLDRATHYVILRSMDDSGPDSGDNRVDPKKSLSTVAKASLEKHFYLPVSTEFFDVEGVNAEVVQGITADGWCKKTYRLGGQLWDQKHIVEIGILCTKKLRKVPGEREDYLAYIGEVCVVGNNSKPAVKAMHRGVHSQPKLCKNAKITSFKRNNALSVSFEVQWNLTLDGMPVHYVLLFARNEDDERIFLGKSFDNALWVDNVSWAGQSSTGVCQLHLEE</sequence>
<dbReference type="PANTHER" id="PTHR13246">
    <property type="entry name" value="ENDO BETA N-ACETYLGLUCOSAMINIDASE"/>
    <property type="match status" value="1"/>
</dbReference>
<evidence type="ECO:0000259" key="1">
    <source>
        <dbReference type="Pfam" id="PF03644"/>
    </source>
</evidence>
<comment type="caution">
    <text evidence="2">The sequence shown here is derived from an EMBL/GenBank/DDBJ whole genome shotgun (WGS) entry which is preliminary data.</text>
</comment>
<dbReference type="GO" id="GO:0005829">
    <property type="term" value="C:cytosol"/>
    <property type="evidence" value="ECO:0007669"/>
    <property type="project" value="UniProtKB-SubCell"/>
</dbReference>
<proteinExistence type="predicted"/>